<dbReference type="GO" id="GO:0008757">
    <property type="term" value="F:S-adenosylmethionine-dependent methyltransferase activity"/>
    <property type="evidence" value="ECO:0007669"/>
    <property type="project" value="InterPro"/>
</dbReference>
<dbReference type="Gene3D" id="3.40.50.150">
    <property type="entry name" value="Vaccinia Virus protein VP39"/>
    <property type="match status" value="1"/>
</dbReference>
<name>A0A6J4HSS1_9ACTN</name>
<proteinExistence type="predicted"/>
<keyword evidence="1 3" id="KW-0808">Transferase</keyword>
<dbReference type="InterPro" id="IPR013216">
    <property type="entry name" value="Methyltransf_11"/>
</dbReference>
<evidence type="ECO:0000259" key="2">
    <source>
        <dbReference type="Pfam" id="PF08241"/>
    </source>
</evidence>
<dbReference type="InterPro" id="IPR050447">
    <property type="entry name" value="Erg6_SMT_methyltransf"/>
</dbReference>
<dbReference type="CDD" id="cd02440">
    <property type="entry name" value="AdoMet_MTases"/>
    <property type="match status" value="1"/>
</dbReference>
<evidence type="ECO:0000256" key="1">
    <source>
        <dbReference type="ARBA" id="ARBA00022679"/>
    </source>
</evidence>
<dbReference type="Pfam" id="PF08241">
    <property type="entry name" value="Methyltransf_11"/>
    <property type="match status" value="1"/>
</dbReference>
<dbReference type="EMBL" id="CADCSZ010000076">
    <property type="protein sequence ID" value="CAA9231831.1"/>
    <property type="molecule type" value="Genomic_DNA"/>
</dbReference>
<sequence length="237" mass="25413">MLTVDYGRLGLRPGELLLDLGAGAGRHAYGALDRGARVVALDRSETDAKDCAAFLAALVEESEAGGDAASMVGDALGLPFRDGTFDRVICAEVLEHVPDDRGAMAEIARVLKPGGTAAVTVPRFGPELVCWALSDEYHLVEGGHVRIYRVGELRRRLRGAGLRPSGIGLAHGLHTPYWWLKCAVGVNDDSHPLVRAYHRVLVWDIEAGRPLPTRLAEAALNPLLAKSVVVYLEKPAA</sequence>
<dbReference type="GO" id="GO:0032259">
    <property type="term" value="P:methylation"/>
    <property type="evidence" value="ECO:0007669"/>
    <property type="project" value="UniProtKB-KW"/>
</dbReference>
<reference evidence="3" key="1">
    <citation type="submission" date="2020-02" db="EMBL/GenBank/DDBJ databases">
        <authorList>
            <person name="Meier V. D."/>
        </authorList>
    </citation>
    <scope>NUCLEOTIDE SEQUENCE</scope>
    <source>
        <strain evidence="3">AVDCRST_MAG76</strain>
    </source>
</reference>
<feature type="domain" description="Methyltransferase type 11" evidence="2">
    <location>
        <begin position="18"/>
        <end position="118"/>
    </location>
</feature>
<dbReference type="InterPro" id="IPR029063">
    <property type="entry name" value="SAM-dependent_MTases_sf"/>
</dbReference>
<dbReference type="SUPFAM" id="SSF53335">
    <property type="entry name" value="S-adenosyl-L-methionine-dependent methyltransferases"/>
    <property type="match status" value="1"/>
</dbReference>
<accession>A0A6J4HSS1</accession>
<dbReference type="AlphaFoldDB" id="A0A6J4HSS1"/>
<dbReference type="PANTHER" id="PTHR44068:SF11">
    <property type="entry name" value="GERANYL DIPHOSPHATE 2-C-METHYLTRANSFERASE"/>
    <property type="match status" value="1"/>
</dbReference>
<dbReference type="PANTHER" id="PTHR44068">
    <property type="entry name" value="ZGC:194242"/>
    <property type="match status" value="1"/>
</dbReference>
<protein>
    <submittedName>
        <fullName evidence="3">SAM-dependent methyltransferase</fullName>
    </submittedName>
</protein>
<keyword evidence="3" id="KW-0489">Methyltransferase</keyword>
<gene>
    <name evidence="3" type="ORF">AVDCRST_MAG76-1351</name>
</gene>
<organism evidence="3">
    <name type="scientific">uncultured Acidimicrobiales bacterium</name>
    <dbReference type="NCBI Taxonomy" id="310071"/>
    <lineage>
        <taxon>Bacteria</taxon>
        <taxon>Bacillati</taxon>
        <taxon>Actinomycetota</taxon>
        <taxon>Acidimicrobiia</taxon>
        <taxon>Acidimicrobiales</taxon>
        <taxon>environmental samples</taxon>
    </lineage>
</organism>
<evidence type="ECO:0000313" key="3">
    <source>
        <dbReference type="EMBL" id="CAA9231831.1"/>
    </source>
</evidence>